<protein>
    <submittedName>
        <fullName evidence="3">Uncharacterized protein</fullName>
    </submittedName>
</protein>
<sequence length="543" mass="62492">MVGITKANFEDVFPTVETAIRKAEFIALDAEFTGLQLNKQTKSTLFDTSEERYAKLRRTISNITICQIGVSAFVKDPDSENKYIAHTFNFYLYPPVFGPVDVRFTCQASSLRFLCKYNFDFNKFIYDGISYLNAEQEQQIQQYLDRKDLFQGVERDVDESAIQKLLSTVAEWMFGSETDKPLEIVKDDEDLLYTQDYILHSELRNRFPDIWTTIDKTKITIEKVGEERRTALEKEEVQSKEQQATLLKNSLVGFSRVFRLLTEAKKPILGHNMLMDLLLYYDKFHKYLPRSYKEFKSEIHKLFPVIIDTKHITNALRKPLEKTDLLKSTALGSLYEAFHSQKGQQYVIHTPSIALGPGCEHYLEAEFPHEAGFDSYMCGYVFLRIAHIETFRDVLSTEVVPCSFRRYLHSTNEYVNKINIIRANLNYLSIDGEDPVSERPDMLFVKSKKKSYKLEAGQIAQWFSPYGSVDISLKGPNSALVATSHFGCARDILKNFKRHEKIAVSKYSMWKHSPVVRNAVIAGTLLSGGLCAWVLWSSRKQSA</sequence>
<keyword evidence="2" id="KW-1133">Transmembrane helix</keyword>
<proteinExistence type="inferred from homology"/>
<dbReference type="InterPro" id="IPR012677">
    <property type="entry name" value="Nucleotide-bd_a/b_plait_sf"/>
</dbReference>
<evidence type="ECO:0000313" key="3">
    <source>
        <dbReference type="EMBL" id="VDI62597.1"/>
    </source>
</evidence>
<dbReference type="PANTHER" id="PTHR15092:SF22">
    <property type="entry name" value="POLY(A)-SPECIFIC RIBONUCLEASE PNLDC1"/>
    <property type="match status" value="1"/>
</dbReference>
<dbReference type="GO" id="GO:0005783">
    <property type="term" value="C:endoplasmic reticulum"/>
    <property type="evidence" value="ECO:0007669"/>
    <property type="project" value="TreeGrafter"/>
</dbReference>
<accession>A0A8B6GDW4</accession>
<evidence type="ECO:0000313" key="4">
    <source>
        <dbReference type="Proteomes" id="UP000596742"/>
    </source>
</evidence>
<dbReference type="GO" id="GO:0000175">
    <property type="term" value="F:3'-5'-RNA exonuclease activity"/>
    <property type="evidence" value="ECO:0007669"/>
    <property type="project" value="TreeGrafter"/>
</dbReference>
<dbReference type="GO" id="GO:0005634">
    <property type="term" value="C:nucleus"/>
    <property type="evidence" value="ECO:0007669"/>
    <property type="project" value="TreeGrafter"/>
</dbReference>
<dbReference type="InterPro" id="IPR051181">
    <property type="entry name" value="CAF1_poly(A)_ribonucleases"/>
</dbReference>
<dbReference type="InterPro" id="IPR012337">
    <property type="entry name" value="RNaseH-like_sf"/>
</dbReference>
<comment type="caution">
    <text evidence="3">The sequence shown here is derived from an EMBL/GenBank/DDBJ whole genome shotgun (WGS) entry which is preliminary data.</text>
</comment>
<dbReference type="PANTHER" id="PTHR15092">
    <property type="entry name" value="POLY A -SPECIFIC RIBONUCLEASE/TARGET OF EGR1, MEMBER 1"/>
    <property type="match status" value="1"/>
</dbReference>
<dbReference type="InterPro" id="IPR006941">
    <property type="entry name" value="RNase_CAF1"/>
</dbReference>
<dbReference type="GO" id="GO:1990431">
    <property type="term" value="P:priRNA 3'-end processing"/>
    <property type="evidence" value="ECO:0007669"/>
    <property type="project" value="TreeGrafter"/>
</dbReference>
<dbReference type="Gene3D" id="3.30.420.10">
    <property type="entry name" value="Ribonuclease H-like superfamily/Ribonuclease H"/>
    <property type="match status" value="2"/>
</dbReference>
<dbReference type="GO" id="GO:0000289">
    <property type="term" value="P:nuclear-transcribed mRNA poly(A) tail shortening"/>
    <property type="evidence" value="ECO:0007669"/>
    <property type="project" value="TreeGrafter"/>
</dbReference>
<gene>
    <name evidence="3" type="ORF">MGAL_10B001282</name>
</gene>
<reference evidence="3" key="1">
    <citation type="submission" date="2018-11" db="EMBL/GenBank/DDBJ databases">
        <authorList>
            <person name="Alioto T."/>
            <person name="Alioto T."/>
        </authorList>
    </citation>
    <scope>NUCLEOTIDE SEQUENCE</scope>
</reference>
<evidence type="ECO:0000256" key="1">
    <source>
        <dbReference type="ARBA" id="ARBA00008372"/>
    </source>
</evidence>
<dbReference type="SUPFAM" id="SSF53098">
    <property type="entry name" value="Ribonuclease H-like"/>
    <property type="match status" value="1"/>
</dbReference>
<keyword evidence="4" id="KW-1185">Reference proteome</keyword>
<evidence type="ECO:0000256" key="2">
    <source>
        <dbReference type="SAM" id="Phobius"/>
    </source>
</evidence>
<dbReference type="Proteomes" id="UP000596742">
    <property type="component" value="Unassembled WGS sequence"/>
</dbReference>
<feature type="transmembrane region" description="Helical" evidence="2">
    <location>
        <begin position="515"/>
        <end position="536"/>
    </location>
</feature>
<dbReference type="OrthoDB" id="414075at2759"/>
<keyword evidence="2" id="KW-0472">Membrane</keyword>
<comment type="similarity">
    <text evidence="1">Belongs to the CAF1 family.</text>
</comment>
<dbReference type="GO" id="GO:1990432">
    <property type="term" value="P:siRNA 3'-end processing"/>
    <property type="evidence" value="ECO:0007669"/>
    <property type="project" value="TreeGrafter"/>
</dbReference>
<dbReference type="AlphaFoldDB" id="A0A8B6GDW4"/>
<dbReference type="Gene3D" id="3.30.70.330">
    <property type="match status" value="1"/>
</dbReference>
<dbReference type="EMBL" id="UYJE01008280">
    <property type="protein sequence ID" value="VDI62597.1"/>
    <property type="molecule type" value="Genomic_DNA"/>
</dbReference>
<dbReference type="Pfam" id="PF04857">
    <property type="entry name" value="CAF1"/>
    <property type="match status" value="1"/>
</dbReference>
<dbReference type="InterPro" id="IPR036397">
    <property type="entry name" value="RNaseH_sf"/>
</dbReference>
<dbReference type="GO" id="GO:0003723">
    <property type="term" value="F:RNA binding"/>
    <property type="evidence" value="ECO:0007669"/>
    <property type="project" value="TreeGrafter"/>
</dbReference>
<name>A0A8B6GDW4_MYTGA</name>
<keyword evidence="2" id="KW-0812">Transmembrane</keyword>
<organism evidence="3 4">
    <name type="scientific">Mytilus galloprovincialis</name>
    <name type="common">Mediterranean mussel</name>
    <dbReference type="NCBI Taxonomy" id="29158"/>
    <lineage>
        <taxon>Eukaryota</taxon>
        <taxon>Metazoa</taxon>
        <taxon>Spiralia</taxon>
        <taxon>Lophotrochozoa</taxon>
        <taxon>Mollusca</taxon>
        <taxon>Bivalvia</taxon>
        <taxon>Autobranchia</taxon>
        <taxon>Pteriomorphia</taxon>
        <taxon>Mytilida</taxon>
        <taxon>Mytiloidea</taxon>
        <taxon>Mytilidae</taxon>
        <taxon>Mytilinae</taxon>
        <taxon>Mytilus</taxon>
    </lineage>
</organism>